<dbReference type="InterPro" id="IPR000560">
    <property type="entry name" value="His_Pase_clade-2"/>
</dbReference>
<dbReference type="GO" id="GO:0016020">
    <property type="term" value="C:membrane"/>
    <property type="evidence" value="ECO:0007669"/>
    <property type="project" value="UniProtKB-SubCell"/>
</dbReference>
<comment type="similarity">
    <text evidence="2">Belongs to the histidine acid phosphatase family. MINPP1 subfamily.</text>
</comment>
<comment type="subcellular location">
    <subcellularLocation>
        <location evidence="1">Membrane</location>
    </subcellularLocation>
</comment>
<keyword evidence="7" id="KW-0378">Hydrolase</keyword>
<comment type="catalytic activity">
    <reaction evidence="13">
        <text>(2R)-2,3-bisphosphoglycerate + H2O = (2R)-2-phosphoglycerate + phosphate</text>
        <dbReference type="Rhea" id="RHEA:27381"/>
        <dbReference type="ChEBI" id="CHEBI:15377"/>
        <dbReference type="ChEBI" id="CHEBI:43474"/>
        <dbReference type="ChEBI" id="CHEBI:58248"/>
        <dbReference type="ChEBI" id="CHEBI:58289"/>
        <dbReference type="EC" id="3.1.3.80"/>
    </reaction>
    <physiologicalReaction direction="left-to-right" evidence="13">
        <dbReference type="Rhea" id="RHEA:27382"/>
    </physiologicalReaction>
</comment>
<evidence type="ECO:0000256" key="9">
    <source>
        <dbReference type="ARBA" id="ARBA00031642"/>
    </source>
</evidence>
<dbReference type="EMBL" id="JACGWM010000609">
    <property type="protein sequence ID" value="KAL0302182.1"/>
    <property type="molecule type" value="Genomic_DNA"/>
</dbReference>
<keyword evidence="8 14" id="KW-0472">Membrane</keyword>
<evidence type="ECO:0000256" key="6">
    <source>
        <dbReference type="ARBA" id="ARBA00022729"/>
    </source>
</evidence>
<keyword evidence="14" id="KW-0812">Transmembrane</keyword>
<evidence type="ECO:0000256" key="11">
    <source>
        <dbReference type="ARBA" id="ARBA00043671"/>
    </source>
</evidence>
<reference evidence="15" key="1">
    <citation type="submission" date="2020-06" db="EMBL/GenBank/DDBJ databases">
        <authorList>
            <person name="Li T."/>
            <person name="Hu X."/>
            <person name="Zhang T."/>
            <person name="Song X."/>
            <person name="Zhang H."/>
            <person name="Dai N."/>
            <person name="Sheng W."/>
            <person name="Hou X."/>
            <person name="Wei L."/>
        </authorList>
    </citation>
    <scope>NUCLEOTIDE SEQUENCE</scope>
    <source>
        <strain evidence="15">KEN8</strain>
        <tissue evidence="15">Leaf</tissue>
    </source>
</reference>
<dbReference type="AlphaFoldDB" id="A0AAW2K7I4"/>
<feature type="transmembrane region" description="Helical" evidence="14">
    <location>
        <begin position="158"/>
        <end position="183"/>
    </location>
</feature>
<dbReference type="PANTHER" id="PTHR20963">
    <property type="entry name" value="MULTIPLE INOSITOL POLYPHOSPHATE PHOSPHATASE-RELATED"/>
    <property type="match status" value="1"/>
</dbReference>
<evidence type="ECO:0000256" key="13">
    <source>
        <dbReference type="ARBA" id="ARBA00043832"/>
    </source>
</evidence>
<evidence type="ECO:0000256" key="5">
    <source>
        <dbReference type="ARBA" id="ARBA00018097"/>
    </source>
</evidence>
<dbReference type="Pfam" id="PF00328">
    <property type="entry name" value="His_Phos_2"/>
    <property type="match status" value="1"/>
</dbReference>
<feature type="transmembrane region" description="Helical" evidence="14">
    <location>
        <begin position="135"/>
        <end position="152"/>
    </location>
</feature>
<comment type="catalytic activity">
    <reaction evidence="11">
        <text>1D-myo-inositol 1,2,4,5,6-pentakisphosphate + H2O = 1D-myo-inositol 1,2,5,6-tetrakisphosphate + phosphate</text>
        <dbReference type="Rhea" id="RHEA:77115"/>
        <dbReference type="ChEBI" id="CHEBI:15377"/>
        <dbReference type="ChEBI" id="CHEBI:43474"/>
        <dbReference type="ChEBI" id="CHEBI:57798"/>
        <dbReference type="ChEBI" id="CHEBI:195535"/>
        <dbReference type="EC" id="3.1.3.62"/>
    </reaction>
    <physiologicalReaction direction="left-to-right" evidence="11">
        <dbReference type="Rhea" id="RHEA:77116"/>
    </physiologicalReaction>
</comment>
<comment type="caution">
    <text evidence="15">The sequence shown here is derived from an EMBL/GenBank/DDBJ whole genome shotgun (WGS) entry which is preliminary data.</text>
</comment>
<name>A0AAW2K7I4_9LAMI</name>
<dbReference type="GO" id="GO:0034417">
    <property type="term" value="F:bisphosphoglycerate 3-phosphatase activity"/>
    <property type="evidence" value="ECO:0007669"/>
    <property type="project" value="UniProtKB-EC"/>
</dbReference>
<evidence type="ECO:0000256" key="12">
    <source>
        <dbReference type="ARBA" id="ARBA00043691"/>
    </source>
</evidence>
<evidence type="ECO:0000256" key="2">
    <source>
        <dbReference type="ARBA" id="ARBA00008422"/>
    </source>
</evidence>
<dbReference type="GO" id="GO:0052745">
    <property type="term" value="F:inositol phosphate phosphatase activity"/>
    <property type="evidence" value="ECO:0007669"/>
    <property type="project" value="TreeGrafter"/>
</dbReference>
<evidence type="ECO:0000256" key="10">
    <source>
        <dbReference type="ARBA" id="ARBA00043668"/>
    </source>
</evidence>
<gene>
    <name evidence="15" type="ORF">Scaly_3039900</name>
</gene>
<dbReference type="EC" id="3.1.3.80" evidence="3"/>
<organism evidence="15">
    <name type="scientific">Sesamum calycinum</name>
    <dbReference type="NCBI Taxonomy" id="2727403"/>
    <lineage>
        <taxon>Eukaryota</taxon>
        <taxon>Viridiplantae</taxon>
        <taxon>Streptophyta</taxon>
        <taxon>Embryophyta</taxon>
        <taxon>Tracheophyta</taxon>
        <taxon>Spermatophyta</taxon>
        <taxon>Magnoliopsida</taxon>
        <taxon>eudicotyledons</taxon>
        <taxon>Gunneridae</taxon>
        <taxon>Pentapetalae</taxon>
        <taxon>asterids</taxon>
        <taxon>lamiids</taxon>
        <taxon>Lamiales</taxon>
        <taxon>Pedaliaceae</taxon>
        <taxon>Sesamum</taxon>
    </lineage>
</organism>
<comment type="catalytic activity">
    <reaction evidence="10">
        <text>1D-myo-inositol 1,2,5,6-tetrakisphosphate + H2O = 1D-myo-inositol 1,2,6-trisphosphate + phosphate</text>
        <dbReference type="Rhea" id="RHEA:77119"/>
        <dbReference type="ChEBI" id="CHEBI:15377"/>
        <dbReference type="ChEBI" id="CHEBI:43474"/>
        <dbReference type="ChEBI" id="CHEBI:195535"/>
        <dbReference type="ChEBI" id="CHEBI:195537"/>
        <dbReference type="EC" id="3.1.3.62"/>
    </reaction>
    <physiologicalReaction direction="left-to-right" evidence="10">
        <dbReference type="Rhea" id="RHEA:77120"/>
    </physiologicalReaction>
</comment>
<evidence type="ECO:0000256" key="4">
    <source>
        <dbReference type="ARBA" id="ARBA00013040"/>
    </source>
</evidence>
<keyword evidence="6" id="KW-0732">Signal</keyword>
<keyword evidence="14" id="KW-1133">Transmembrane helix</keyword>
<evidence type="ECO:0000256" key="1">
    <source>
        <dbReference type="ARBA" id="ARBA00004370"/>
    </source>
</evidence>
<protein>
    <recommendedName>
        <fullName evidence="5">Multiple inositol polyphosphate phosphatase 1</fullName>
        <ecNumber evidence="4">3.1.3.62</ecNumber>
        <ecNumber evidence="3">3.1.3.80</ecNumber>
    </recommendedName>
    <alternativeName>
        <fullName evidence="9">2,3-bisphosphoglycerate 3-phosphatase</fullName>
    </alternativeName>
</protein>
<dbReference type="EC" id="3.1.3.62" evidence="4"/>
<dbReference type="InterPro" id="IPR029033">
    <property type="entry name" value="His_PPase_superfam"/>
</dbReference>
<dbReference type="PANTHER" id="PTHR20963:SF8">
    <property type="entry name" value="MULTIPLE INOSITOL POLYPHOSPHATE PHOSPHATASE 1"/>
    <property type="match status" value="1"/>
</dbReference>
<evidence type="ECO:0000313" key="15">
    <source>
        <dbReference type="EMBL" id="KAL0302182.1"/>
    </source>
</evidence>
<comment type="catalytic activity">
    <reaction evidence="12">
        <text>1D-myo-inositol hexakisphosphate + H2O = 1D-myo-inositol 1,2,4,5,6-pentakisphosphate + phosphate</text>
        <dbReference type="Rhea" id="RHEA:16989"/>
        <dbReference type="ChEBI" id="CHEBI:15377"/>
        <dbReference type="ChEBI" id="CHEBI:43474"/>
        <dbReference type="ChEBI" id="CHEBI:57798"/>
        <dbReference type="ChEBI" id="CHEBI:58130"/>
        <dbReference type="EC" id="3.1.3.62"/>
    </reaction>
    <physiologicalReaction direction="left-to-right" evidence="12">
        <dbReference type="Rhea" id="RHEA:16990"/>
    </physiologicalReaction>
</comment>
<sequence length="190" mass="20689">MNVTTPMKSSLGGCIFLVAEWWNGSTVSFGIGLGPSVLVSSCQCSCPTAYLNSRGKKIRNHLEASLLNKTDQACALFTPSEMIWRSFVLKGYGNSLNYRMGVPLLEDVIQSMEQAINAKEDGLVSGSYEMARLRFAHAETLLPFSCLIGLFLDGPGEFLHSLMPSVALLVPSAVLFHGSYLWVYPKTVSA</sequence>
<evidence type="ECO:0000256" key="7">
    <source>
        <dbReference type="ARBA" id="ARBA00022801"/>
    </source>
</evidence>
<evidence type="ECO:0000256" key="3">
    <source>
        <dbReference type="ARBA" id="ARBA00012976"/>
    </source>
</evidence>
<accession>A0AAW2K7I4</accession>
<proteinExistence type="inferred from homology"/>
<dbReference type="GO" id="GO:0003993">
    <property type="term" value="F:acid phosphatase activity"/>
    <property type="evidence" value="ECO:0007669"/>
    <property type="project" value="TreeGrafter"/>
</dbReference>
<evidence type="ECO:0000256" key="8">
    <source>
        <dbReference type="ARBA" id="ARBA00023136"/>
    </source>
</evidence>
<reference evidence="15" key="2">
    <citation type="journal article" date="2024" name="Plant">
        <title>Genomic evolution and insights into agronomic trait innovations of Sesamum species.</title>
        <authorList>
            <person name="Miao H."/>
            <person name="Wang L."/>
            <person name="Qu L."/>
            <person name="Liu H."/>
            <person name="Sun Y."/>
            <person name="Le M."/>
            <person name="Wang Q."/>
            <person name="Wei S."/>
            <person name="Zheng Y."/>
            <person name="Lin W."/>
            <person name="Duan Y."/>
            <person name="Cao H."/>
            <person name="Xiong S."/>
            <person name="Wang X."/>
            <person name="Wei L."/>
            <person name="Li C."/>
            <person name="Ma Q."/>
            <person name="Ju M."/>
            <person name="Zhao R."/>
            <person name="Li G."/>
            <person name="Mu C."/>
            <person name="Tian Q."/>
            <person name="Mei H."/>
            <person name="Zhang T."/>
            <person name="Gao T."/>
            <person name="Zhang H."/>
        </authorList>
    </citation>
    <scope>NUCLEOTIDE SEQUENCE</scope>
    <source>
        <strain evidence="15">KEN8</strain>
    </source>
</reference>
<evidence type="ECO:0000256" key="14">
    <source>
        <dbReference type="SAM" id="Phobius"/>
    </source>
</evidence>
<dbReference type="Gene3D" id="3.40.50.1240">
    <property type="entry name" value="Phosphoglycerate mutase-like"/>
    <property type="match status" value="1"/>
</dbReference>
<dbReference type="SUPFAM" id="SSF53254">
    <property type="entry name" value="Phosphoglycerate mutase-like"/>
    <property type="match status" value="1"/>
</dbReference>